<name>A0A2S9ILK5_9HYPH</name>
<evidence type="ECO:0000313" key="1">
    <source>
        <dbReference type="EMBL" id="PRD41409.1"/>
    </source>
</evidence>
<protein>
    <recommendedName>
        <fullName evidence="3">HK97 gp10 family phage protein</fullName>
    </recommendedName>
</protein>
<dbReference type="AlphaFoldDB" id="A0A2S9ILK5"/>
<dbReference type="EMBL" id="PVBR01000021">
    <property type="protein sequence ID" value="PRD41409.1"/>
    <property type="molecule type" value="Genomic_DNA"/>
</dbReference>
<dbReference type="Proteomes" id="UP000239434">
    <property type="component" value="Unassembled WGS sequence"/>
</dbReference>
<sequence length="138" mass="14883">MKVTGVGKYTRRLRNMRNIAKQVTAALYDAGQEIELDAEISISSGASQFGRHVPSRPGEPPNMDTGDLIRSIETTVEAQNPPTVHVTAGGPVAPYAAYLEYGTSKMAERPFMRTAAEKNRAKVAKKVAAAVKIAIRKA</sequence>
<organism evidence="1 2">
    <name type="scientific">Phyllobacterium phragmitis</name>
    <dbReference type="NCBI Taxonomy" id="2670329"/>
    <lineage>
        <taxon>Bacteria</taxon>
        <taxon>Pseudomonadati</taxon>
        <taxon>Pseudomonadota</taxon>
        <taxon>Alphaproteobacteria</taxon>
        <taxon>Hyphomicrobiales</taxon>
        <taxon>Phyllobacteriaceae</taxon>
        <taxon>Phyllobacterium</taxon>
    </lineage>
</organism>
<dbReference type="NCBIfam" id="TIGR01725">
    <property type="entry name" value="phge_HK97_gp10"/>
    <property type="match status" value="1"/>
</dbReference>
<accession>A0A2S9ILK5</accession>
<evidence type="ECO:0000313" key="2">
    <source>
        <dbReference type="Proteomes" id="UP000239434"/>
    </source>
</evidence>
<dbReference type="InterPro" id="IPR010064">
    <property type="entry name" value="HK97-gp10_tail"/>
</dbReference>
<evidence type="ECO:0008006" key="3">
    <source>
        <dbReference type="Google" id="ProtNLM"/>
    </source>
</evidence>
<comment type="caution">
    <text evidence="1">The sequence shown here is derived from an EMBL/GenBank/DDBJ whole genome shotgun (WGS) entry which is preliminary data.</text>
</comment>
<reference evidence="1 2" key="1">
    <citation type="submission" date="2018-02" db="EMBL/GenBank/DDBJ databases">
        <title>The draft genome of Phyllobacterium sp. 1N-3.</title>
        <authorList>
            <person name="Liu L."/>
            <person name="Li L."/>
            <person name="Zhang X."/>
            <person name="Wang T."/>
            <person name="Liang L."/>
        </authorList>
    </citation>
    <scope>NUCLEOTIDE SEQUENCE [LARGE SCALE GENOMIC DNA]</scope>
    <source>
        <strain evidence="1 2">1N-3</strain>
    </source>
</reference>
<proteinExistence type="predicted"/>
<gene>
    <name evidence="1" type="ORF">C5748_22025</name>
</gene>
<keyword evidence="2" id="KW-1185">Reference proteome</keyword>